<accession>F9WFR2</accession>
<feature type="chain" id="PRO_5003390311" evidence="10">
    <location>
        <begin position="20"/>
        <end position="346"/>
    </location>
</feature>
<dbReference type="Pfam" id="PF13206">
    <property type="entry name" value="VSG_B"/>
    <property type="match status" value="1"/>
</dbReference>
<keyword evidence="8" id="KW-0449">Lipoprotein</keyword>
<sequence>MIMKILIIVCVAAMEMVGAENGDSEGTKEHNKEAHHLLCNLMNAAANKWREVEKRASTDPLRKALKTTLFGYGTVETLETLKSGLPKDYEGVEEISGSRGNSCGQPQYVDAWHYGDAQARWPGHSAPHDMVCLCTLGNNTWPLNGTQKATTLCGKDKNALGGHDGKGWSSGGSGNEHVKATWEKVVTPCLSESGKEEDLKRALETLIDNFNHTWIEEYKDTYRLGEGDYNEYEACTGSSRLGVCAMYYPNATDAKIWWKDLRAAIQEDEKQQEQKKLEEEKRKKEEDAQKADSAQTAALKSGYPNTNQTEASNKDNITDTIRKFHMKSGTPISLPSSWLLRAILLI</sequence>
<dbReference type="EMBL" id="CAEQ01002179">
    <property type="protein sequence ID" value="CCD16139.1"/>
    <property type="molecule type" value="Genomic_DNA"/>
</dbReference>
<name>F9WFR2_TRYCI</name>
<keyword evidence="6" id="KW-0472">Membrane</keyword>
<evidence type="ECO:0000256" key="4">
    <source>
        <dbReference type="ARBA" id="ARBA00022622"/>
    </source>
</evidence>
<evidence type="ECO:0000256" key="6">
    <source>
        <dbReference type="ARBA" id="ARBA00023136"/>
    </source>
</evidence>
<evidence type="ECO:0000256" key="5">
    <source>
        <dbReference type="ARBA" id="ARBA00022729"/>
    </source>
</evidence>
<organism evidence="12 13">
    <name type="scientific">Trypanosoma congolense (strain IL3000)</name>
    <dbReference type="NCBI Taxonomy" id="1068625"/>
    <lineage>
        <taxon>Eukaryota</taxon>
        <taxon>Discoba</taxon>
        <taxon>Euglenozoa</taxon>
        <taxon>Kinetoplastea</taxon>
        <taxon>Metakinetoplastina</taxon>
        <taxon>Trypanosomatida</taxon>
        <taxon>Trypanosomatidae</taxon>
        <taxon>Trypanosoma</taxon>
        <taxon>Nannomonas</taxon>
    </lineage>
</organism>
<comment type="subcellular location">
    <subcellularLocation>
        <location evidence="2">Cell membrane</location>
        <topology evidence="2">Lipid-anchor</topology>
        <topology evidence="2">GPI-anchor</topology>
    </subcellularLocation>
</comment>
<evidence type="ECO:0000256" key="3">
    <source>
        <dbReference type="ARBA" id="ARBA00022475"/>
    </source>
</evidence>
<comment type="caution">
    <text evidence="12">The sequence shown here is derived from an EMBL/GenBank/DDBJ whole genome shotgun (WGS) entry which is preliminary data.</text>
</comment>
<reference evidence="12 13" key="2">
    <citation type="journal article" date="2012" name="Proc. Natl. Acad. Sci. U.S.A.">
        <title>Antigenic diversity is generated by distinct evolutionary mechanisms in African trypanosome species.</title>
        <authorList>
            <person name="Jackson A.P."/>
            <person name="Berry A."/>
            <person name="Aslett M."/>
            <person name="Allison H.C."/>
            <person name="Burton P."/>
            <person name="Vavrova-Anderson J."/>
            <person name="Brown R."/>
            <person name="Browne H."/>
            <person name="Corton N."/>
            <person name="Hauser H."/>
            <person name="Gamble J."/>
            <person name="Gilderthorp R."/>
            <person name="Marcello L."/>
            <person name="McQuillan J."/>
            <person name="Otto T.D."/>
            <person name="Quail M.A."/>
            <person name="Sanders M.J."/>
            <person name="van Tonder A."/>
            <person name="Ginger M.L."/>
            <person name="Field M.C."/>
            <person name="Barry J.D."/>
            <person name="Hertz-Fowler C."/>
            <person name="Berriman M."/>
        </authorList>
    </citation>
    <scope>NUCLEOTIDE SEQUENCE [LARGE SCALE GENOMIC DNA]</scope>
    <source>
        <strain evidence="12 13">IL3000</strain>
    </source>
</reference>
<evidence type="ECO:0000256" key="2">
    <source>
        <dbReference type="ARBA" id="ARBA00004609"/>
    </source>
</evidence>
<feature type="signal peptide" evidence="10">
    <location>
        <begin position="1"/>
        <end position="19"/>
    </location>
</feature>
<keyword evidence="5 10" id="KW-0732">Signal</keyword>
<reference evidence="13" key="1">
    <citation type="submission" date="2011-07" db="EMBL/GenBank/DDBJ databases">
        <title>Divergent evolution of antigenic variation in African trypanosomes.</title>
        <authorList>
            <person name="Jackson A.P."/>
            <person name="Berry A."/>
            <person name="Allison H.C."/>
            <person name="Burton P."/>
            <person name="Anderson J."/>
            <person name="Aslett M."/>
            <person name="Brown R."/>
            <person name="Corton N."/>
            <person name="Harris D."/>
            <person name="Hauser H."/>
            <person name="Gamble J."/>
            <person name="Gilderthorp R."/>
            <person name="McQuillan J."/>
            <person name="Quail M.A."/>
            <person name="Sanders M."/>
            <person name="Van Tonder A."/>
            <person name="Ginger M.L."/>
            <person name="Donelson J.E."/>
            <person name="Field M.C."/>
            <person name="Barry J.D."/>
            <person name="Berriman M."/>
            <person name="Hertz-Fowler C."/>
        </authorList>
    </citation>
    <scope>NUCLEOTIDE SEQUENCE [LARGE SCALE GENOMIC DNA]</scope>
    <source>
        <strain evidence="13">IL3000</strain>
    </source>
</reference>
<evidence type="ECO:0000313" key="12">
    <source>
        <dbReference type="EMBL" id="CCD16139.1"/>
    </source>
</evidence>
<dbReference type="GO" id="GO:0005886">
    <property type="term" value="C:plasma membrane"/>
    <property type="evidence" value="ECO:0007669"/>
    <property type="project" value="UniProtKB-SubCell"/>
</dbReference>
<protein>
    <submittedName>
        <fullName evidence="12">Variant surface glycoprotein</fullName>
    </submittedName>
</protein>
<keyword evidence="7" id="KW-0325">Glycoprotein</keyword>
<evidence type="ECO:0000256" key="9">
    <source>
        <dbReference type="SAM" id="MobiDB-lite"/>
    </source>
</evidence>
<feature type="region of interest" description="Disordered" evidence="9">
    <location>
        <begin position="272"/>
        <end position="316"/>
    </location>
</feature>
<dbReference type="InterPro" id="IPR025932">
    <property type="entry name" value="Trypano_VSG_B_N_dom"/>
</dbReference>
<dbReference type="AlphaFoldDB" id="F9WFR2"/>
<gene>
    <name evidence="12" type="ORF">TCIL3000_0_10900</name>
</gene>
<dbReference type="Proteomes" id="UP000000702">
    <property type="component" value="Unassembled WGS sequence"/>
</dbReference>
<evidence type="ECO:0000256" key="7">
    <source>
        <dbReference type="ARBA" id="ARBA00023180"/>
    </source>
</evidence>
<comment type="function">
    <text evidence="1">VSG forms a coat on the surface of the parasite. The trypanosome evades the immune response of the host by expressing a series of antigenically distinct VSGs from an estimated 1000 VSG genes.</text>
</comment>
<feature type="domain" description="Trypanosome variant surface glycoprotein B-type N-terminal" evidence="11">
    <location>
        <begin position="32"/>
        <end position="280"/>
    </location>
</feature>
<evidence type="ECO:0000313" key="13">
    <source>
        <dbReference type="Proteomes" id="UP000000702"/>
    </source>
</evidence>
<proteinExistence type="predicted"/>
<evidence type="ECO:0000256" key="1">
    <source>
        <dbReference type="ARBA" id="ARBA00002523"/>
    </source>
</evidence>
<keyword evidence="13" id="KW-1185">Reference proteome</keyword>
<evidence type="ECO:0000256" key="10">
    <source>
        <dbReference type="SAM" id="SignalP"/>
    </source>
</evidence>
<dbReference type="VEuPathDB" id="TriTrypDB:TcIL3000_0_10900"/>
<evidence type="ECO:0000259" key="11">
    <source>
        <dbReference type="Pfam" id="PF13206"/>
    </source>
</evidence>
<keyword evidence="3" id="KW-1003">Cell membrane</keyword>
<feature type="compositionally biased region" description="Basic and acidic residues" evidence="9">
    <location>
        <begin position="272"/>
        <end position="290"/>
    </location>
</feature>
<feature type="compositionally biased region" description="Polar residues" evidence="9">
    <location>
        <begin position="293"/>
        <end position="311"/>
    </location>
</feature>
<keyword evidence="4" id="KW-0336">GPI-anchor</keyword>
<evidence type="ECO:0000256" key="8">
    <source>
        <dbReference type="ARBA" id="ARBA00023288"/>
    </source>
</evidence>
<dbReference type="GO" id="GO:0098552">
    <property type="term" value="C:side of membrane"/>
    <property type="evidence" value="ECO:0007669"/>
    <property type="project" value="UniProtKB-KW"/>
</dbReference>